<keyword evidence="3" id="KW-1185">Reference proteome</keyword>
<organism evidence="2 3">
    <name type="scientific">Lasiosphaeris hirsuta</name>
    <dbReference type="NCBI Taxonomy" id="260670"/>
    <lineage>
        <taxon>Eukaryota</taxon>
        <taxon>Fungi</taxon>
        <taxon>Dikarya</taxon>
        <taxon>Ascomycota</taxon>
        <taxon>Pezizomycotina</taxon>
        <taxon>Sordariomycetes</taxon>
        <taxon>Sordariomycetidae</taxon>
        <taxon>Sordariales</taxon>
        <taxon>Lasiosphaeriaceae</taxon>
        <taxon>Lasiosphaeris</taxon>
    </lineage>
</organism>
<name>A0AA40A808_9PEZI</name>
<protein>
    <recommendedName>
        <fullName evidence="4">Transmembrane protein</fullName>
    </recommendedName>
</protein>
<keyword evidence="1" id="KW-1133">Transmembrane helix</keyword>
<dbReference type="EMBL" id="JAUKUA010000005">
    <property type="protein sequence ID" value="KAK0711009.1"/>
    <property type="molecule type" value="Genomic_DNA"/>
</dbReference>
<evidence type="ECO:0000313" key="3">
    <source>
        <dbReference type="Proteomes" id="UP001172102"/>
    </source>
</evidence>
<dbReference type="AlphaFoldDB" id="A0AA40A808"/>
<sequence>MSGHKLDWTGLDWTGREEMKRFSFCQKGWTFDRLVRAYPLICISLSSFNFLLFLSRGGTSEAEILFFLFGRRGYGNGGFVVWFLLVLHCVGGFDWLFFLFMSVVQAVYRRLGTLDCYSFGRFSIPLLPRLQGMQGHGGLVVCSVG</sequence>
<gene>
    <name evidence="2" type="ORF">B0H67DRAFT_271272</name>
</gene>
<feature type="transmembrane region" description="Helical" evidence="1">
    <location>
        <begin position="37"/>
        <end position="59"/>
    </location>
</feature>
<feature type="transmembrane region" description="Helical" evidence="1">
    <location>
        <begin position="79"/>
        <end position="100"/>
    </location>
</feature>
<reference evidence="2" key="1">
    <citation type="submission" date="2023-06" db="EMBL/GenBank/DDBJ databases">
        <title>Genome-scale phylogeny and comparative genomics of the fungal order Sordariales.</title>
        <authorList>
            <consortium name="Lawrence Berkeley National Laboratory"/>
            <person name="Hensen N."/>
            <person name="Bonometti L."/>
            <person name="Westerberg I."/>
            <person name="Brannstrom I.O."/>
            <person name="Guillou S."/>
            <person name="Cros-Aarteil S."/>
            <person name="Calhoun S."/>
            <person name="Haridas S."/>
            <person name="Kuo A."/>
            <person name="Mondo S."/>
            <person name="Pangilinan J."/>
            <person name="Riley R."/>
            <person name="Labutti K."/>
            <person name="Andreopoulos B."/>
            <person name="Lipzen A."/>
            <person name="Chen C."/>
            <person name="Yanf M."/>
            <person name="Daum C."/>
            <person name="Ng V."/>
            <person name="Clum A."/>
            <person name="Steindorff A."/>
            <person name="Ohm R."/>
            <person name="Martin F."/>
            <person name="Silar P."/>
            <person name="Natvig D."/>
            <person name="Lalanne C."/>
            <person name="Gautier V."/>
            <person name="Ament-Velasquez S.L."/>
            <person name="Kruys A."/>
            <person name="Hutchinson M.I."/>
            <person name="Powell A.J."/>
            <person name="Barry K."/>
            <person name="Miller A.N."/>
            <person name="Grigoriev I.V."/>
            <person name="Debuchy R."/>
            <person name="Gladieux P."/>
            <person name="Thoren M.H."/>
            <person name="Johannesson H."/>
        </authorList>
    </citation>
    <scope>NUCLEOTIDE SEQUENCE</scope>
    <source>
        <strain evidence="2">SMH4607-1</strain>
    </source>
</reference>
<keyword evidence="1" id="KW-0472">Membrane</keyword>
<comment type="caution">
    <text evidence="2">The sequence shown here is derived from an EMBL/GenBank/DDBJ whole genome shotgun (WGS) entry which is preliminary data.</text>
</comment>
<evidence type="ECO:0000313" key="2">
    <source>
        <dbReference type="EMBL" id="KAK0711009.1"/>
    </source>
</evidence>
<evidence type="ECO:0000256" key="1">
    <source>
        <dbReference type="SAM" id="Phobius"/>
    </source>
</evidence>
<evidence type="ECO:0008006" key="4">
    <source>
        <dbReference type="Google" id="ProtNLM"/>
    </source>
</evidence>
<accession>A0AA40A808</accession>
<dbReference type="Proteomes" id="UP001172102">
    <property type="component" value="Unassembled WGS sequence"/>
</dbReference>
<keyword evidence="1" id="KW-0812">Transmembrane</keyword>
<proteinExistence type="predicted"/>